<dbReference type="Gene3D" id="1.20.1260.140">
    <property type="entry name" value="Alternative oxidase"/>
    <property type="match status" value="1"/>
</dbReference>
<feature type="transmembrane region" description="Helical" evidence="14">
    <location>
        <begin position="267"/>
        <end position="287"/>
    </location>
</feature>
<evidence type="ECO:0000256" key="12">
    <source>
        <dbReference type="ARBA" id="ARBA00023136"/>
    </source>
</evidence>
<comment type="cofactor">
    <cofactor evidence="1">
        <name>Fe cation</name>
        <dbReference type="ChEBI" id="CHEBI:24875"/>
    </cofactor>
</comment>
<comment type="caution">
    <text evidence="15">The sequence shown here is derived from an EMBL/GenBank/DDBJ whole genome shotgun (WGS) entry which is preliminary data.</text>
</comment>
<accession>A0AA88H0Q5</accession>
<evidence type="ECO:0000256" key="5">
    <source>
        <dbReference type="ARBA" id="ARBA00022660"/>
    </source>
</evidence>
<evidence type="ECO:0000313" key="16">
    <source>
        <dbReference type="Proteomes" id="UP000816034"/>
    </source>
</evidence>
<dbReference type="RefSeq" id="XP_044555988.1">
    <property type="nucleotide sequence ID" value="XM_044693432.1"/>
</dbReference>
<evidence type="ECO:0000256" key="2">
    <source>
        <dbReference type="ARBA" id="ARBA00004370"/>
    </source>
</evidence>
<evidence type="ECO:0000256" key="10">
    <source>
        <dbReference type="ARBA" id="ARBA00023002"/>
    </source>
</evidence>
<comment type="similarity">
    <text evidence="3">Belongs to the alternative oxidase family.</text>
</comment>
<dbReference type="Proteomes" id="UP000816034">
    <property type="component" value="Unassembled WGS sequence"/>
</dbReference>
<keyword evidence="5" id="KW-0679">Respiratory chain</keyword>
<dbReference type="GO" id="GO:0005739">
    <property type="term" value="C:mitochondrion"/>
    <property type="evidence" value="ECO:0007669"/>
    <property type="project" value="TreeGrafter"/>
</dbReference>
<protein>
    <recommendedName>
        <fullName evidence="17">Alternative oxidase</fullName>
    </recommendedName>
</protein>
<reference evidence="15 16" key="1">
    <citation type="journal article" date="2018" name="BMC Genomics">
        <title>The genome of Naegleria lovaniensis, the basis for a comparative approach to unravel pathogenicity factors of the human pathogenic amoeba N. fowleri.</title>
        <authorList>
            <person name="Liechti N."/>
            <person name="Schurch N."/>
            <person name="Bruggmann R."/>
            <person name="Wittwer M."/>
        </authorList>
    </citation>
    <scope>NUCLEOTIDE SEQUENCE [LARGE SCALE GENOMIC DNA]</scope>
    <source>
        <strain evidence="15 16">ATCC 30569</strain>
    </source>
</reference>
<evidence type="ECO:0000256" key="6">
    <source>
        <dbReference type="ARBA" id="ARBA00022692"/>
    </source>
</evidence>
<evidence type="ECO:0000256" key="1">
    <source>
        <dbReference type="ARBA" id="ARBA00001962"/>
    </source>
</evidence>
<keyword evidence="9 14" id="KW-1133">Transmembrane helix</keyword>
<evidence type="ECO:0000256" key="11">
    <source>
        <dbReference type="ARBA" id="ARBA00023004"/>
    </source>
</evidence>
<dbReference type="PANTHER" id="PTHR31803">
    <property type="entry name" value="ALTERNATIVE OXIDASE"/>
    <property type="match status" value="1"/>
</dbReference>
<dbReference type="EMBL" id="PYSW02000001">
    <property type="protein sequence ID" value="KAG2394094.1"/>
    <property type="molecule type" value="Genomic_DNA"/>
</dbReference>
<evidence type="ECO:0000256" key="3">
    <source>
        <dbReference type="ARBA" id="ARBA00008388"/>
    </source>
</evidence>
<gene>
    <name evidence="15" type="ORF">C9374_003858</name>
</gene>
<evidence type="ECO:0000313" key="15">
    <source>
        <dbReference type="EMBL" id="KAG2394094.1"/>
    </source>
</evidence>
<evidence type="ECO:0000256" key="8">
    <source>
        <dbReference type="ARBA" id="ARBA00022982"/>
    </source>
</evidence>
<keyword evidence="16" id="KW-1185">Reference proteome</keyword>
<name>A0AA88H0Q5_NAELO</name>
<feature type="transmembrane region" description="Helical" evidence="14">
    <location>
        <begin position="196"/>
        <end position="217"/>
    </location>
</feature>
<dbReference type="GO" id="GO:0046872">
    <property type="term" value="F:metal ion binding"/>
    <property type="evidence" value="ECO:0007669"/>
    <property type="project" value="UniProtKB-KW"/>
</dbReference>
<keyword evidence="8" id="KW-0249">Electron transport</keyword>
<evidence type="ECO:0000256" key="14">
    <source>
        <dbReference type="SAM" id="Phobius"/>
    </source>
</evidence>
<organism evidence="15 16">
    <name type="scientific">Naegleria lovaniensis</name>
    <name type="common">Amoeba</name>
    <dbReference type="NCBI Taxonomy" id="51637"/>
    <lineage>
        <taxon>Eukaryota</taxon>
        <taxon>Discoba</taxon>
        <taxon>Heterolobosea</taxon>
        <taxon>Tetramitia</taxon>
        <taxon>Eutetramitia</taxon>
        <taxon>Vahlkampfiidae</taxon>
        <taxon>Naegleria</taxon>
    </lineage>
</organism>
<comment type="subcellular location">
    <subcellularLocation>
        <location evidence="2">Membrane</location>
    </subcellularLocation>
</comment>
<keyword evidence="6 14" id="KW-0812">Transmembrane</keyword>
<keyword evidence="12 14" id="KW-0472">Membrane</keyword>
<dbReference type="PANTHER" id="PTHR31803:SF3">
    <property type="entry name" value="ALTERNATIVE OXIDASE"/>
    <property type="match status" value="1"/>
</dbReference>
<evidence type="ECO:0000256" key="7">
    <source>
        <dbReference type="ARBA" id="ARBA00022723"/>
    </source>
</evidence>
<evidence type="ECO:0000256" key="4">
    <source>
        <dbReference type="ARBA" id="ARBA00022448"/>
    </source>
</evidence>
<dbReference type="AlphaFoldDB" id="A0AA88H0Q5"/>
<evidence type="ECO:0000256" key="13">
    <source>
        <dbReference type="SAM" id="MobiDB-lite"/>
    </source>
</evidence>
<dbReference type="Pfam" id="PF01786">
    <property type="entry name" value="AOX"/>
    <property type="match status" value="1"/>
</dbReference>
<feature type="region of interest" description="Disordered" evidence="13">
    <location>
        <begin position="55"/>
        <end position="85"/>
    </location>
</feature>
<dbReference type="GeneID" id="68096313"/>
<keyword evidence="4" id="KW-0813">Transport</keyword>
<evidence type="ECO:0000256" key="9">
    <source>
        <dbReference type="ARBA" id="ARBA00022989"/>
    </source>
</evidence>
<dbReference type="GO" id="GO:0016020">
    <property type="term" value="C:membrane"/>
    <property type="evidence" value="ECO:0007669"/>
    <property type="project" value="UniProtKB-SubCell"/>
</dbReference>
<dbReference type="InterPro" id="IPR002680">
    <property type="entry name" value="AOX"/>
</dbReference>
<keyword evidence="11" id="KW-0408">Iron</keyword>
<evidence type="ECO:0008006" key="17">
    <source>
        <dbReference type="Google" id="ProtNLM"/>
    </source>
</evidence>
<keyword evidence="10" id="KW-0560">Oxidoreductase</keyword>
<sequence length="376" mass="45130">MLKNLLRNLRLYDEKPTNAFQWDLWSNKKSNIHQYSHGLIIRKFQLHPCMGRTFHRDHHSNHHDSNLQNNYRKGEEEPCNESSTSSEASLKRFQRFLFEWYAHSHNPLSMQASSSLFDIFNYEHLTEAEIINKMQAKKKVTDIKQVEELMLNPKSEMYEFLNHRRFEPRDRFDRWAEWWAKKCVARILKFLFGRNMIRYVVFLETMSATPGMVGGMWRHFASLRRKPNQRKKHEHLRVGALLEEAENHREHLLVLLEMCHQNLLERFIMVLAQITFSQYYFYIYTLFGQRFSHRFVGYLAESAVTSYGELLKQIDENKIENKKAPEIAISYYHLSEESTIRDVLLAMRMDEAKHREFNHLIADDIYFNKKESGVKK</sequence>
<dbReference type="GO" id="GO:0009916">
    <property type="term" value="F:alternative oxidase activity"/>
    <property type="evidence" value="ECO:0007669"/>
    <property type="project" value="InterPro"/>
</dbReference>
<dbReference type="GO" id="GO:0010230">
    <property type="term" value="P:alternative respiration"/>
    <property type="evidence" value="ECO:0007669"/>
    <property type="project" value="TreeGrafter"/>
</dbReference>
<keyword evidence="7" id="KW-0479">Metal-binding</keyword>
<proteinExistence type="inferred from homology"/>
<dbReference type="InterPro" id="IPR038659">
    <property type="entry name" value="AOX_sf"/>
</dbReference>